<evidence type="ECO:0000313" key="2">
    <source>
        <dbReference type="EMBL" id="AET25260.1"/>
    </source>
</evidence>
<reference evidence="2" key="5">
    <citation type="journal article" date="2012" name="Mol. Plant Microbe Interact.">
        <title>pFiD188, the linear virulence plasmid of Rhodococcus fascians D188.</title>
        <authorList>
            <person name="Francis I."/>
            <person name="De Keyser A."/>
            <person name="De Backer P."/>
            <person name="Simon-Mateo C."/>
            <person name="Kalkus J."/>
            <person name="Pertry I."/>
            <person name="Ardiles-Diaz W."/>
            <person name="De Rycke R."/>
            <person name="Vandeputte O.M."/>
            <person name="El Jaziri M."/>
            <person name="Holsters M."/>
            <person name="Vereecke D."/>
        </authorList>
    </citation>
    <scope>NUCLEOTIDE SEQUENCE</scope>
    <source>
        <strain evidence="2">D188</strain>
        <plasmid evidence="2">pFiD188</plasmid>
    </source>
</reference>
<reference evidence="2" key="1">
    <citation type="journal article" date="2009" name="Proc. Natl. Acad. Sci. U.S.A.">
        <title>Identification of Rhodococcus fascians cytokinins and their modus operandi to reshape the plant.</title>
        <authorList>
            <person name="Pertry I."/>
            <person name="Vaclavikova K."/>
            <person name="Depuydt S."/>
            <person name="Galuszka P."/>
            <person name="Spichal L."/>
            <person name="Temmerman W."/>
            <person name="Stes E."/>
            <person name="Schmulling T."/>
            <person name="Kakimoto T."/>
            <person name="Van Montagu M.C."/>
            <person name="Strnad M."/>
            <person name="Holsters M."/>
            <person name="Tarkowski P."/>
            <person name="Vereecke D."/>
        </authorList>
    </citation>
    <scope>NUCLEOTIDE SEQUENCE</scope>
    <source>
        <strain evidence="2">D188</strain>
        <plasmid evidence="2">pFiD188</plasmid>
    </source>
</reference>
<gene>
    <name evidence="2" type="ORF">pFi_124</name>
</gene>
<protein>
    <submittedName>
        <fullName evidence="2">Uncharacterized protein</fullName>
    </submittedName>
</protein>
<evidence type="ECO:0000256" key="1">
    <source>
        <dbReference type="SAM" id="MobiDB-lite"/>
    </source>
</evidence>
<reference evidence="2" key="4">
    <citation type="submission" date="2011-06" db="EMBL/GenBank/DDBJ databases">
        <authorList>
            <person name="Vereecke D.M."/>
        </authorList>
    </citation>
    <scope>NUCLEOTIDE SEQUENCE</scope>
    <source>
        <strain evidence="2">D188</strain>
        <plasmid evidence="2">pFiD188</plasmid>
    </source>
</reference>
<keyword evidence="2" id="KW-0614">Plasmid</keyword>
<organism evidence="2">
    <name type="scientific">Rhodococcoides fascians D188</name>
    <dbReference type="NCBI Taxonomy" id="1051973"/>
    <lineage>
        <taxon>Bacteria</taxon>
        <taxon>Bacillati</taxon>
        <taxon>Actinomycetota</taxon>
        <taxon>Actinomycetes</taxon>
        <taxon>Mycobacteriales</taxon>
        <taxon>Nocardiaceae</taxon>
        <taxon>Rhodococcoides</taxon>
    </lineage>
</organism>
<feature type="region of interest" description="Disordered" evidence="1">
    <location>
        <begin position="293"/>
        <end position="317"/>
    </location>
</feature>
<sequence length="450" mass="50413">MPWSGRRGGGMGKLARRSDRRGQKPRNAKGTRVRRDGFDGEFVPGQQFSVDMRIRRQAAEVLEAKVTAARWPLVLEAIEAAAWPVETYLGKFLKGGYDVIRFRSDPADVGEMLHRLSRMTKLPVEAVAREPHKHLPFWLDDEPESHDVGLQPFRWFQMLYYSHFLLRASTADRYAYYATPEMSALIEAGQSADRDHDVAVTVADLPSSRGVLYLAPADGVPDHGRVLVWNETGRDSGSGTDVLLIAMLTVPALRWWLARADGALPTDGNRLYRVVNDYLPVFPFAEVQLSPAESDAAPSAPNRSGGAGFTDVGPDEPAHSVTAMNDLDYVARTFFSMVNMLRGNKFVESTRQQSARMRDNDGVVKRMREVTYLSYRQPRSASSASSSEGSGKLSHRHVVRGHWRRHWYPSQKRHLPMWIDEHLQGPADAPIVVKSKVTVVRPPAENESVE</sequence>
<feature type="region of interest" description="Disordered" evidence="1">
    <location>
        <begin position="1"/>
        <end position="36"/>
    </location>
</feature>
<geneLocation type="plasmid" evidence="2">
    <name>pFiD188</name>
</geneLocation>
<name>G8JYY9_RHOFA</name>
<proteinExistence type="predicted"/>
<dbReference type="AlphaFoldDB" id="G8JYY9"/>
<reference evidence="2" key="3">
    <citation type="journal article" date="2011" name="Annu. Rev. Phytopathol.">
        <title>A successful bacterial coup d'etat: how Rhodococcus fascians redirects plant development.</title>
        <authorList>
            <person name="Stes E."/>
            <person name="Vandeputte O.M."/>
            <person name="El Jaziri M."/>
            <person name="Holsters M."/>
            <person name="Vereecke D."/>
        </authorList>
    </citation>
    <scope>NUCLEOTIDE SEQUENCE</scope>
    <source>
        <strain evidence="2">D188</strain>
        <plasmid evidence="2">pFiD188</plasmid>
    </source>
</reference>
<reference evidence="2" key="2">
    <citation type="journal article" date="2010" name="Mol. Plant Microbe Interact.">
        <title>Rhodococcus fascians impacts plant development through the dynamic fas-mediated production of a cytokinin mix.</title>
        <authorList>
            <person name="Pertry I."/>
            <person name="Vaclavikova K."/>
            <person name="Gemrotova M."/>
            <person name="Spichal L."/>
            <person name="Galuszka P."/>
            <person name="Depuydt S."/>
            <person name="Temmerman W."/>
            <person name="Stes E."/>
            <person name="De Keyser A."/>
            <person name="Riefler M."/>
            <person name="Biondi S."/>
            <person name="Novak O."/>
            <person name="Schmulling T."/>
            <person name="Strnad M."/>
            <person name="Tarkowski P."/>
            <person name="Holsters M."/>
            <person name="Vereecke D."/>
        </authorList>
    </citation>
    <scope>NUCLEOTIDE SEQUENCE</scope>
    <source>
        <strain evidence="2">D188</strain>
        <plasmid evidence="2">pFiD188</plasmid>
    </source>
</reference>
<accession>G8JYY9</accession>
<feature type="compositionally biased region" description="Gly residues" evidence="1">
    <location>
        <begin position="1"/>
        <end position="12"/>
    </location>
</feature>
<dbReference type="EMBL" id="JN093097">
    <property type="protein sequence ID" value="AET25260.1"/>
    <property type="molecule type" value="Genomic_DNA"/>
</dbReference>
<feature type="compositionally biased region" description="Basic residues" evidence="1">
    <location>
        <begin position="23"/>
        <end position="32"/>
    </location>
</feature>